<dbReference type="SMART" id="SM00859">
    <property type="entry name" value="Semialdhyde_dh"/>
    <property type="match status" value="1"/>
</dbReference>
<comment type="caution">
    <text evidence="8">The sequence shown here is derived from an EMBL/GenBank/DDBJ whole genome shotgun (WGS) entry which is preliminary data.</text>
</comment>
<dbReference type="SUPFAM" id="SSF51735">
    <property type="entry name" value="NAD(P)-binding Rossmann-fold domains"/>
    <property type="match status" value="1"/>
</dbReference>
<reference evidence="8" key="2">
    <citation type="journal article" date="2021" name="PeerJ">
        <title>Extensive microbial diversity within the chicken gut microbiome revealed by metagenomics and culture.</title>
        <authorList>
            <person name="Gilroy R."/>
            <person name="Ravi A."/>
            <person name="Getino M."/>
            <person name="Pursley I."/>
            <person name="Horton D.L."/>
            <person name="Alikhan N.F."/>
            <person name="Baker D."/>
            <person name="Gharbi K."/>
            <person name="Hall N."/>
            <person name="Watson M."/>
            <person name="Adriaenssens E.M."/>
            <person name="Foster-Nyarko E."/>
            <person name="Jarju S."/>
            <person name="Secka A."/>
            <person name="Antonio M."/>
            <person name="Oren A."/>
            <person name="Chaudhuri R.R."/>
            <person name="La Ragione R."/>
            <person name="Hildebrand F."/>
            <person name="Pallen M.J."/>
        </authorList>
    </citation>
    <scope>NUCLEOTIDE SEQUENCE</scope>
    <source>
        <strain evidence="8">ChiHcec3-11533</strain>
    </source>
</reference>
<keyword evidence="4 6" id="KW-0521">NADP</keyword>
<dbReference type="Proteomes" id="UP000824072">
    <property type="component" value="Unassembled WGS sequence"/>
</dbReference>
<dbReference type="EMBL" id="DVMU01000088">
    <property type="protein sequence ID" value="HIU33715.1"/>
    <property type="molecule type" value="Genomic_DNA"/>
</dbReference>
<dbReference type="GO" id="GO:0005737">
    <property type="term" value="C:cytoplasm"/>
    <property type="evidence" value="ECO:0007669"/>
    <property type="project" value="UniProtKB-SubCell"/>
</dbReference>
<evidence type="ECO:0000256" key="1">
    <source>
        <dbReference type="ARBA" id="ARBA00022490"/>
    </source>
</evidence>
<gene>
    <name evidence="6 8" type="primary">argC</name>
    <name evidence="8" type="ORF">IAB02_04055</name>
</gene>
<evidence type="ECO:0000256" key="4">
    <source>
        <dbReference type="ARBA" id="ARBA00022857"/>
    </source>
</evidence>
<evidence type="ECO:0000256" key="6">
    <source>
        <dbReference type="HAMAP-Rule" id="MF_01110"/>
    </source>
</evidence>
<dbReference type="InterPro" id="IPR050085">
    <property type="entry name" value="AGPR"/>
</dbReference>
<dbReference type="InterPro" id="IPR000534">
    <property type="entry name" value="Semialdehyde_DH_NAD-bd"/>
</dbReference>
<comment type="function">
    <text evidence="6">Catalyzes the NADPH-dependent reduction of N-acetyl-5-glutamyl phosphate to yield N-acetyl-L-glutamate 5-semialdehyde.</text>
</comment>
<keyword evidence="3 6" id="KW-0028">Amino-acid biosynthesis</keyword>
<evidence type="ECO:0000256" key="2">
    <source>
        <dbReference type="ARBA" id="ARBA00022571"/>
    </source>
</evidence>
<dbReference type="SUPFAM" id="SSF55347">
    <property type="entry name" value="Glyceraldehyde-3-phosphate dehydrogenase-like, C-terminal domain"/>
    <property type="match status" value="1"/>
</dbReference>
<dbReference type="NCBIfam" id="TIGR01851">
    <property type="entry name" value="argC_other"/>
    <property type="match status" value="1"/>
</dbReference>
<dbReference type="CDD" id="cd17896">
    <property type="entry name" value="AGPR_2_N"/>
    <property type="match status" value="1"/>
</dbReference>
<feature type="active site" evidence="6">
    <location>
        <position position="121"/>
    </location>
</feature>
<dbReference type="PANTHER" id="PTHR32338">
    <property type="entry name" value="N-ACETYL-GAMMA-GLUTAMYL-PHOSPHATE REDUCTASE, CHLOROPLASTIC-RELATED-RELATED"/>
    <property type="match status" value="1"/>
</dbReference>
<feature type="domain" description="Semialdehyde dehydrogenase NAD-binding" evidence="7">
    <location>
        <begin position="9"/>
        <end position="110"/>
    </location>
</feature>
<sequence>MQGVSFVYTVFIDGREGTTGLRIFDRLSPRSDIELIVLPEEERKNPQRRKEALNQSDAAFLCLPDAAAREAVSMVENPKTVLLDTSTAHRTHPDWAYGFPELSEEHTQKILSSKRIAVPGCHASGFIALIYPLIAAGILSYEALLCCHSLTGYSGGGKKMIAQYRACEDSSLDAPRPYGWTQAHKHLPEMTQIPGLAHAPAFLPVVGNFYSGMLVSVPLHRAQLLNGASIDEVRSALSAAYVGKIVSYRESLLENGFLSAGALSGSDAMLVSVEGNAERMQLLALYDNLGKGASGAAVQVLNMIMGVDATTGLQL</sequence>
<organism evidence="8 9">
    <name type="scientific">Candidatus Pullichristensenella excrementigallinarum</name>
    <dbReference type="NCBI Taxonomy" id="2840907"/>
    <lineage>
        <taxon>Bacteria</taxon>
        <taxon>Bacillati</taxon>
        <taxon>Bacillota</taxon>
        <taxon>Clostridia</taxon>
        <taxon>Candidatus Pullichristensenella</taxon>
    </lineage>
</organism>
<dbReference type="InterPro" id="IPR036291">
    <property type="entry name" value="NAD(P)-bd_dom_sf"/>
</dbReference>
<evidence type="ECO:0000259" key="7">
    <source>
        <dbReference type="SMART" id="SM00859"/>
    </source>
</evidence>
<comment type="pathway">
    <text evidence="6">Amino-acid biosynthesis; L-arginine biosynthesis; N(2)-acetyl-L-ornithine from L-glutamate: step 3/4.</text>
</comment>
<accession>A0A9D1LBT1</accession>
<keyword evidence="1 6" id="KW-0963">Cytoplasm</keyword>
<keyword evidence="2 6" id="KW-0055">Arginine biosynthesis</keyword>
<dbReference type="InterPro" id="IPR010136">
    <property type="entry name" value="AGPR_type-2"/>
</dbReference>
<comment type="catalytic activity">
    <reaction evidence="6">
        <text>N-acetyl-L-glutamate 5-semialdehyde + phosphate + NADP(+) = N-acetyl-L-glutamyl 5-phosphate + NADPH + H(+)</text>
        <dbReference type="Rhea" id="RHEA:21588"/>
        <dbReference type="ChEBI" id="CHEBI:15378"/>
        <dbReference type="ChEBI" id="CHEBI:29123"/>
        <dbReference type="ChEBI" id="CHEBI:43474"/>
        <dbReference type="ChEBI" id="CHEBI:57783"/>
        <dbReference type="ChEBI" id="CHEBI:57936"/>
        <dbReference type="ChEBI" id="CHEBI:58349"/>
        <dbReference type="EC" id="1.2.1.38"/>
    </reaction>
</comment>
<evidence type="ECO:0000313" key="9">
    <source>
        <dbReference type="Proteomes" id="UP000824072"/>
    </source>
</evidence>
<dbReference type="EC" id="1.2.1.38" evidence="6"/>
<dbReference type="HAMAP" id="MF_01110">
    <property type="entry name" value="ArgC_type2"/>
    <property type="match status" value="1"/>
</dbReference>
<evidence type="ECO:0000256" key="5">
    <source>
        <dbReference type="ARBA" id="ARBA00023002"/>
    </source>
</evidence>
<dbReference type="AlphaFoldDB" id="A0A9D1LBT1"/>
<dbReference type="Gene3D" id="3.40.50.720">
    <property type="entry name" value="NAD(P)-binding Rossmann-like Domain"/>
    <property type="match status" value="1"/>
</dbReference>
<dbReference type="Pfam" id="PF01118">
    <property type="entry name" value="Semialdhyde_dh"/>
    <property type="match status" value="1"/>
</dbReference>
<dbReference type="GO" id="GO:0003942">
    <property type="term" value="F:N-acetyl-gamma-glutamyl-phosphate reductase activity"/>
    <property type="evidence" value="ECO:0007669"/>
    <property type="project" value="UniProtKB-UniRule"/>
</dbReference>
<dbReference type="Gene3D" id="3.30.360.10">
    <property type="entry name" value="Dihydrodipicolinate Reductase, domain 2"/>
    <property type="match status" value="1"/>
</dbReference>
<evidence type="ECO:0000313" key="8">
    <source>
        <dbReference type="EMBL" id="HIU33715.1"/>
    </source>
</evidence>
<dbReference type="InterPro" id="IPR058924">
    <property type="entry name" value="AGPR_dimerisation_dom"/>
</dbReference>
<comment type="subcellular location">
    <subcellularLocation>
        <location evidence="6">Cytoplasm</location>
    </subcellularLocation>
</comment>
<protein>
    <recommendedName>
        <fullName evidence="6">N-acetyl-gamma-glutamyl-phosphate reductase</fullName>
        <shortName evidence="6">AGPR</shortName>
        <ecNumber evidence="6">1.2.1.38</ecNumber>
    </recommendedName>
    <alternativeName>
        <fullName evidence="6">N-acetyl-glutamate semialdehyde dehydrogenase</fullName>
        <shortName evidence="6">NAGSA dehydrogenase</shortName>
    </alternativeName>
</protein>
<dbReference type="Pfam" id="PF22698">
    <property type="entry name" value="Semialdhyde_dhC_1"/>
    <property type="match status" value="1"/>
</dbReference>
<comment type="similarity">
    <text evidence="6">Belongs to the NAGSA dehydrogenase family. Type 2 subfamily.</text>
</comment>
<evidence type="ECO:0000256" key="3">
    <source>
        <dbReference type="ARBA" id="ARBA00022605"/>
    </source>
</evidence>
<dbReference type="PANTHER" id="PTHR32338:SF10">
    <property type="entry name" value="N-ACETYL-GAMMA-GLUTAMYL-PHOSPHATE REDUCTASE, CHLOROPLASTIC-RELATED"/>
    <property type="match status" value="1"/>
</dbReference>
<proteinExistence type="inferred from homology"/>
<dbReference type="GO" id="GO:0051287">
    <property type="term" value="F:NAD binding"/>
    <property type="evidence" value="ECO:0007669"/>
    <property type="project" value="InterPro"/>
</dbReference>
<name>A0A9D1LBT1_9FIRM</name>
<dbReference type="CDD" id="cd23935">
    <property type="entry name" value="AGPR_2_C"/>
    <property type="match status" value="1"/>
</dbReference>
<dbReference type="GO" id="GO:0006526">
    <property type="term" value="P:L-arginine biosynthetic process"/>
    <property type="evidence" value="ECO:0007669"/>
    <property type="project" value="UniProtKB-UniRule"/>
</dbReference>
<reference evidence="8" key="1">
    <citation type="submission" date="2020-10" db="EMBL/GenBank/DDBJ databases">
        <authorList>
            <person name="Gilroy R."/>
        </authorList>
    </citation>
    <scope>NUCLEOTIDE SEQUENCE</scope>
    <source>
        <strain evidence="8">ChiHcec3-11533</strain>
    </source>
</reference>
<keyword evidence="5 6" id="KW-0560">Oxidoreductase</keyword>